<organism evidence="1">
    <name type="scientific">Guillardia theta (strain CCMP2712)</name>
    <name type="common">Cryptophyte</name>
    <dbReference type="NCBI Taxonomy" id="905079"/>
    <lineage>
        <taxon>Eukaryota</taxon>
        <taxon>Cryptophyceae</taxon>
        <taxon>Pyrenomonadales</taxon>
        <taxon>Geminigeraceae</taxon>
        <taxon>Guillardia</taxon>
    </lineage>
</organism>
<name>L1IE86_GUITC</name>
<evidence type="ECO:0000313" key="3">
    <source>
        <dbReference type="Proteomes" id="UP000011087"/>
    </source>
</evidence>
<dbReference type="HOGENOM" id="CLU_832738_0_0_1"/>
<evidence type="ECO:0000313" key="2">
    <source>
        <dbReference type="EnsemblProtists" id="EKX34214"/>
    </source>
</evidence>
<evidence type="ECO:0000313" key="1">
    <source>
        <dbReference type="EMBL" id="EKX34214.1"/>
    </source>
</evidence>
<dbReference type="Proteomes" id="UP000011087">
    <property type="component" value="Unassembled WGS sequence"/>
</dbReference>
<dbReference type="AlphaFoldDB" id="L1IE86"/>
<reference evidence="2" key="3">
    <citation type="submission" date="2015-06" db="UniProtKB">
        <authorList>
            <consortium name="EnsemblProtists"/>
        </authorList>
    </citation>
    <scope>IDENTIFICATION</scope>
</reference>
<proteinExistence type="predicted"/>
<gene>
    <name evidence="1" type="ORF">GUITHDRAFT_166279</name>
</gene>
<reference evidence="1 3" key="1">
    <citation type="journal article" date="2012" name="Nature">
        <title>Algal genomes reveal evolutionary mosaicism and the fate of nucleomorphs.</title>
        <authorList>
            <consortium name="DOE Joint Genome Institute"/>
            <person name="Curtis B.A."/>
            <person name="Tanifuji G."/>
            <person name="Burki F."/>
            <person name="Gruber A."/>
            <person name="Irimia M."/>
            <person name="Maruyama S."/>
            <person name="Arias M.C."/>
            <person name="Ball S.G."/>
            <person name="Gile G.H."/>
            <person name="Hirakawa Y."/>
            <person name="Hopkins J.F."/>
            <person name="Kuo A."/>
            <person name="Rensing S.A."/>
            <person name="Schmutz J."/>
            <person name="Symeonidi A."/>
            <person name="Elias M."/>
            <person name="Eveleigh R.J."/>
            <person name="Herman E.K."/>
            <person name="Klute M.J."/>
            <person name="Nakayama T."/>
            <person name="Obornik M."/>
            <person name="Reyes-Prieto A."/>
            <person name="Armbrust E.V."/>
            <person name="Aves S.J."/>
            <person name="Beiko R.G."/>
            <person name="Coutinho P."/>
            <person name="Dacks J.B."/>
            <person name="Durnford D.G."/>
            <person name="Fast N.M."/>
            <person name="Green B.R."/>
            <person name="Grisdale C.J."/>
            <person name="Hempel F."/>
            <person name="Henrissat B."/>
            <person name="Hoppner M.P."/>
            <person name="Ishida K."/>
            <person name="Kim E."/>
            <person name="Koreny L."/>
            <person name="Kroth P.G."/>
            <person name="Liu Y."/>
            <person name="Malik S.B."/>
            <person name="Maier U.G."/>
            <person name="McRose D."/>
            <person name="Mock T."/>
            <person name="Neilson J.A."/>
            <person name="Onodera N.T."/>
            <person name="Poole A.M."/>
            <person name="Pritham E.J."/>
            <person name="Richards T.A."/>
            <person name="Rocap G."/>
            <person name="Roy S.W."/>
            <person name="Sarai C."/>
            <person name="Schaack S."/>
            <person name="Shirato S."/>
            <person name="Slamovits C.H."/>
            <person name="Spencer D.F."/>
            <person name="Suzuki S."/>
            <person name="Worden A.Z."/>
            <person name="Zauner S."/>
            <person name="Barry K."/>
            <person name="Bell C."/>
            <person name="Bharti A.K."/>
            <person name="Crow J.A."/>
            <person name="Grimwood J."/>
            <person name="Kramer R."/>
            <person name="Lindquist E."/>
            <person name="Lucas S."/>
            <person name="Salamov A."/>
            <person name="McFadden G.I."/>
            <person name="Lane C.E."/>
            <person name="Keeling P.J."/>
            <person name="Gray M.W."/>
            <person name="Grigoriev I.V."/>
            <person name="Archibald J.M."/>
        </authorList>
    </citation>
    <scope>NUCLEOTIDE SEQUENCE</scope>
    <source>
        <strain evidence="1 3">CCMP2712</strain>
    </source>
</reference>
<keyword evidence="3" id="KW-1185">Reference proteome</keyword>
<dbReference type="EMBL" id="JH993116">
    <property type="protein sequence ID" value="EKX34214.1"/>
    <property type="molecule type" value="Genomic_DNA"/>
</dbReference>
<sequence>MRVFRPLNPHLNPSRSSMLAGATSLEQIRSSFSPADYMLLMQHTDAAIQQIDSFCEQARSMQGWGLRDPHMAQEARLLLSSLESSHKIIVRLYSQAAASCETSEAPLRKWWTDWSSLCSQPAASLLQRYTSSRSSILTTRTLPTFYTKGMTIMLGCLRKNGLRVTEEVHLVRDSEQHDHEPCLGFTYLMTAGDQRTAQLYDEVMKLRRKQGAVKSLFHSAEYSAELDDYIATQKRISRYASSTVDMAQPYMQQLRQDMRHNQELWGDRWNLDRGFCLAFIKFDDDETLQRYAQAIDMLRKTDRLPVNAVALIASILIPHYDCDKVKAVTCLLVE</sequence>
<accession>L1IE86</accession>
<dbReference type="KEGG" id="gtt:GUITHDRAFT_166279"/>
<dbReference type="PaxDb" id="55529-EKX34214"/>
<reference evidence="3" key="2">
    <citation type="submission" date="2012-11" db="EMBL/GenBank/DDBJ databases">
        <authorList>
            <person name="Kuo A."/>
            <person name="Curtis B.A."/>
            <person name="Tanifuji G."/>
            <person name="Burki F."/>
            <person name="Gruber A."/>
            <person name="Irimia M."/>
            <person name="Maruyama S."/>
            <person name="Arias M.C."/>
            <person name="Ball S.G."/>
            <person name="Gile G.H."/>
            <person name="Hirakawa Y."/>
            <person name="Hopkins J.F."/>
            <person name="Rensing S.A."/>
            <person name="Schmutz J."/>
            <person name="Symeonidi A."/>
            <person name="Elias M."/>
            <person name="Eveleigh R.J."/>
            <person name="Herman E.K."/>
            <person name="Klute M.J."/>
            <person name="Nakayama T."/>
            <person name="Obornik M."/>
            <person name="Reyes-Prieto A."/>
            <person name="Armbrust E.V."/>
            <person name="Aves S.J."/>
            <person name="Beiko R.G."/>
            <person name="Coutinho P."/>
            <person name="Dacks J.B."/>
            <person name="Durnford D.G."/>
            <person name="Fast N.M."/>
            <person name="Green B.R."/>
            <person name="Grisdale C."/>
            <person name="Hempe F."/>
            <person name="Henrissat B."/>
            <person name="Hoppner M.P."/>
            <person name="Ishida K.-I."/>
            <person name="Kim E."/>
            <person name="Koreny L."/>
            <person name="Kroth P.G."/>
            <person name="Liu Y."/>
            <person name="Malik S.-B."/>
            <person name="Maier U.G."/>
            <person name="McRose D."/>
            <person name="Mock T."/>
            <person name="Neilson J.A."/>
            <person name="Onodera N.T."/>
            <person name="Poole A.M."/>
            <person name="Pritham E.J."/>
            <person name="Richards T.A."/>
            <person name="Rocap G."/>
            <person name="Roy S.W."/>
            <person name="Sarai C."/>
            <person name="Schaack S."/>
            <person name="Shirato S."/>
            <person name="Slamovits C.H."/>
            <person name="Spencer D.F."/>
            <person name="Suzuki S."/>
            <person name="Worden A.Z."/>
            <person name="Zauner S."/>
            <person name="Barry K."/>
            <person name="Bell C."/>
            <person name="Bharti A.K."/>
            <person name="Crow J.A."/>
            <person name="Grimwood J."/>
            <person name="Kramer R."/>
            <person name="Lindquist E."/>
            <person name="Lucas S."/>
            <person name="Salamov A."/>
            <person name="McFadden G.I."/>
            <person name="Lane C.E."/>
            <person name="Keeling P.J."/>
            <person name="Gray M.W."/>
            <person name="Grigoriev I.V."/>
            <person name="Archibald J.M."/>
        </authorList>
    </citation>
    <scope>NUCLEOTIDE SEQUENCE</scope>
    <source>
        <strain evidence="3">CCMP2712</strain>
    </source>
</reference>
<dbReference type="RefSeq" id="XP_005821194.1">
    <property type="nucleotide sequence ID" value="XM_005821137.1"/>
</dbReference>
<protein>
    <submittedName>
        <fullName evidence="1 2">Uncharacterized protein</fullName>
    </submittedName>
</protein>
<dbReference type="EnsemblProtists" id="EKX34214">
    <property type="protein sequence ID" value="EKX34214"/>
    <property type="gene ID" value="GUITHDRAFT_166279"/>
</dbReference>
<dbReference type="GeneID" id="17290931"/>